<protein>
    <submittedName>
        <fullName evidence="2">Uncharacterized protein</fullName>
    </submittedName>
</protein>
<evidence type="ECO:0000313" key="3">
    <source>
        <dbReference type="Proteomes" id="UP001233172"/>
    </source>
</evidence>
<sequence length="79" mass="8262">MAGEKTINSQKKVCEGKFQPEIKELPPLEEYVRPPCPGSEKTEGSAPASPKAKAKTDPKAPKSPSVKSPASKAAGKGTK</sequence>
<evidence type="ECO:0000313" key="2">
    <source>
        <dbReference type="EMBL" id="KAK0049401.1"/>
    </source>
</evidence>
<comment type="caution">
    <text evidence="2">The sequence shown here is derived from an EMBL/GenBank/DDBJ whole genome shotgun (WGS) entry which is preliminary data.</text>
</comment>
<organism evidence="2 3">
    <name type="scientific">Biomphalaria pfeifferi</name>
    <name type="common">Bloodfluke planorb</name>
    <name type="synonym">Freshwater snail</name>
    <dbReference type="NCBI Taxonomy" id="112525"/>
    <lineage>
        <taxon>Eukaryota</taxon>
        <taxon>Metazoa</taxon>
        <taxon>Spiralia</taxon>
        <taxon>Lophotrochozoa</taxon>
        <taxon>Mollusca</taxon>
        <taxon>Gastropoda</taxon>
        <taxon>Heterobranchia</taxon>
        <taxon>Euthyneura</taxon>
        <taxon>Panpulmonata</taxon>
        <taxon>Hygrophila</taxon>
        <taxon>Lymnaeoidea</taxon>
        <taxon>Planorbidae</taxon>
        <taxon>Biomphalaria</taxon>
    </lineage>
</organism>
<dbReference type="EMBL" id="JASAOG010000126">
    <property type="protein sequence ID" value="KAK0049401.1"/>
    <property type="molecule type" value="Genomic_DNA"/>
</dbReference>
<feature type="compositionally biased region" description="Basic and acidic residues" evidence="1">
    <location>
        <begin position="12"/>
        <end position="32"/>
    </location>
</feature>
<accession>A0AAD8F3W9</accession>
<dbReference type="AlphaFoldDB" id="A0AAD8F3W9"/>
<proteinExistence type="predicted"/>
<feature type="compositionally biased region" description="Low complexity" evidence="1">
    <location>
        <begin position="62"/>
        <end position="79"/>
    </location>
</feature>
<dbReference type="Proteomes" id="UP001233172">
    <property type="component" value="Unassembled WGS sequence"/>
</dbReference>
<evidence type="ECO:0000256" key="1">
    <source>
        <dbReference type="SAM" id="MobiDB-lite"/>
    </source>
</evidence>
<name>A0AAD8F3W9_BIOPF</name>
<reference evidence="2" key="1">
    <citation type="journal article" date="2023" name="PLoS Negl. Trop. Dis.">
        <title>A genome sequence for Biomphalaria pfeifferi, the major vector snail for the human-infecting parasite Schistosoma mansoni.</title>
        <authorList>
            <person name="Bu L."/>
            <person name="Lu L."/>
            <person name="Laidemitt M.R."/>
            <person name="Zhang S.M."/>
            <person name="Mutuku M."/>
            <person name="Mkoji G."/>
            <person name="Steinauer M."/>
            <person name="Loker E.S."/>
        </authorList>
    </citation>
    <scope>NUCLEOTIDE SEQUENCE</scope>
    <source>
        <strain evidence="2">KasaAsao</strain>
    </source>
</reference>
<keyword evidence="3" id="KW-1185">Reference proteome</keyword>
<gene>
    <name evidence="2" type="ORF">Bpfe_021113</name>
</gene>
<feature type="compositionally biased region" description="Polar residues" evidence="1">
    <location>
        <begin position="1"/>
        <end position="11"/>
    </location>
</feature>
<reference evidence="2" key="2">
    <citation type="submission" date="2023-04" db="EMBL/GenBank/DDBJ databases">
        <authorList>
            <person name="Bu L."/>
            <person name="Lu L."/>
            <person name="Laidemitt M.R."/>
            <person name="Zhang S.M."/>
            <person name="Mutuku M."/>
            <person name="Mkoji G."/>
            <person name="Steinauer M."/>
            <person name="Loker E.S."/>
        </authorList>
    </citation>
    <scope>NUCLEOTIDE SEQUENCE</scope>
    <source>
        <strain evidence="2">KasaAsao</strain>
        <tissue evidence="2">Whole Snail</tissue>
    </source>
</reference>
<feature type="region of interest" description="Disordered" evidence="1">
    <location>
        <begin position="1"/>
        <end position="79"/>
    </location>
</feature>